<dbReference type="STRING" id="4829.A0A168PEF1"/>
<feature type="compositionally biased region" description="Basic residues" evidence="10">
    <location>
        <begin position="254"/>
        <end position="263"/>
    </location>
</feature>
<reference evidence="12" key="1">
    <citation type="submission" date="2016-04" db="EMBL/GenBank/DDBJ databases">
        <authorList>
            <person name="Evans L.H."/>
            <person name="Alamgir A."/>
            <person name="Owens N."/>
            <person name="Weber N.D."/>
            <person name="Virtaneva K."/>
            <person name="Barbian K."/>
            <person name="Babar A."/>
            <person name="Rosenke K."/>
        </authorList>
    </citation>
    <scope>NUCLEOTIDE SEQUENCE [LARGE SCALE GENOMIC DNA]</scope>
    <source>
        <strain evidence="12">CBS 101.48</strain>
    </source>
</reference>
<keyword evidence="13" id="KW-1185">Reference proteome</keyword>
<protein>
    <recommendedName>
        <fullName evidence="11">C2H2-type domain-containing protein</fullName>
    </recommendedName>
</protein>
<dbReference type="FunFam" id="3.30.160.60:FF:000125">
    <property type="entry name" value="Putative zinc finger protein 143"/>
    <property type="match status" value="1"/>
</dbReference>
<keyword evidence="8" id="KW-0539">Nucleus</keyword>
<feature type="domain" description="C2H2-type" evidence="11">
    <location>
        <begin position="432"/>
        <end position="463"/>
    </location>
</feature>
<feature type="compositionally biased region" description="Low complexity" evidence="10">
    <location>
        <begin position="78"/>
        <end position="91"/>
    </location>
</feature>
<feature type="region of interest" description="Disordered" evidence="10">
    <location>
        <begin position="351"/>
        <end position="396"/>
    </location>
</feature>
<evidence type="ECO:0000256" key="9">
    <source>
        <dbReference type="PROSITE-ProRule" id="PRU00042"/>
    </source>
</evidence>
<keyword evidence="4 9" id="KW-0863">Zinc-finger</keyword>
<feature type="region of interest" description="Disordered" evidence="10">
    <location>
        <begin position="457"/>
        <end position="500"/>
    </location>
</feature>
<dbReference type="PANTHER" id="PTHR47428">
    <property type="entry name" value="REGULATORY PROTEIN MIG1-RELATED"/>
    <property type="match status" value="1"/>
</dbReference>
<dbReference type="InterPro" id="IPR036236">
    <property type="entry name" value="Znf_C2H2_sf"/>
</dbReference>
<dbReference type="GO" id="GO:0005634">
    <property type="term" value="C:nucleus"/>
    <property type="evidence" value="ECO:0007669"/>
    <property type="project" value="UniProtKB-SubCell"/>
</dbReference>
<dbReference type="EMBL" id="LT553750">
    <property type="protein sequence ID" value="SAM02242.1"/>
    <property type="molecule type" value="Genomic_DNA"/>
</dbReference>
<dbReference type="Gene3D" id="3.30.160.60">
    <property type="entry name" value="Classic Zinc Finger"/>
    <property type="match status" value="2"/>
</dbReference>
<dbReference type="GO" id="GO:0000433">
    <property type="term" value="P:carbon catabolite repression of transcription from RNA polymerase II promoter by glucose"/>
    <property type="evidence" value="ECO:0007669"/>
    <property type="project" value="TreeGrafter"/>
</dbReference>
<dbReference type="GO" id="GO:0005737">
    <property type="term" value="C:cytoplasm"/>
    <property type="evidence" value="ECO:0007669"/>
    <property type="project" value="TreeGrafter"/>
</dbReference>
<dbReference type="Pfam" id="PF00096">
    <property type="entry name" value="zf-C2H2"/>
    <property type="match status" value="2"/>
</dbReference>
<keyword evidence="2" id="KW-0479">Metal-binding</keyword>
<keyword evidence="3" id="KW-0677">Repeat</keyword>
<dbReference type="InParanoid" id="A0A168PEF1"/>
<feature type="region of interest" description="Disordered" evidence="10">
    <location>
        <begin position="78"/>
        <end position="114"/>
    </location>
</feature>
<evidence type="ECO:0000256" key="10">
    <source>
        <dbReference type="SAM" id="MobiDB-lite"/>
    </source>
</evidence>
<evidence type="ECO:0000256" key="7">
    <source>
        <dbReference type="ARBA" id="ARBA00023163"/>
    </source>
</evidence>
<dbReference type="SUPFAM" id="SSF57667">
    <property type="entry name" value="beta-beta-alpha zinc fingers"/>
    <property type="match status" value="1"/>
</dbReference>
<dbReference type="PROSITE" id="PS50157">
    <property type="entry name" value="ZINC_FINGER_C2H2_2"/>
    <property type="match status" value="2"/>
</dbReference>
<dbReference type="GO" id="GO:0000978">
    <property type="term" value="F:RNA polymerase II cis-regulatory region sequence-specific DNA binding"/>
    <property type="evidence" value="ECO:0007669"/>
    <property type="project" value="TreeGrafter"/>
</dbReference>
<feature type="region of interest" description="Disordered" evidence="10">
    <location>
        <begin position="242"/>
        <end position="313"/>
    </location>
</feature>
<evidence type="ECO:0000259" key="11">
    <source>
        <dbReference type="PROSITE" id="PS50157"/>
    </source>
</evidence>
<evidence type="ECO:0000256" key="5">
    <source>
        <dbReference type="ARBA" id="ARBA00022833"/>
    </source>
</evidence>
<evidence type="ECO:0000256" key="3">
    <source>
        <dbReference type="ARBA" id="ARBA00022737"/>
    </source>
</evidence>
<comment type="subcellular location">
    <subcellularLocation>
        <location evidence="1">Nucleus</location>
    </subcellularLocation>
</comment>
<dbReference type="OrthoDB" id="6365676at2759"/>
<sequence>MSSSCIQTFQDPLVHEPQSNVLRFVNPNSLDQAHATDNAYYLTSPTSKQKESQQCQQTPRRFSYADLLSGQAPSSYDSDPYYLPLTSSSPSNASDDYQHPHSHGSDSSASSTHDQLKFMDANTSNPTSGPFMMNDVHFHPASGSSTPHPAALASPATHVSGDGLAASASASINMALTDSASATSAPMSFNLTCSPTPSVVEPHFLQQQQQHRHSIATAHHLGNHSVGSSFYDNTIHRHHSFSHHVMHEQPKNQQPHHSHHHHHDYYQSSPSGMMQGYSTLGQQHPVRPMTPVSPHTKDMHQHPTSNDHMQQHSQGLINDLCLSIPPTSMYNMSPQPNSASLHYTHRDISNRHRQSHVNKQLPQDDKGNNNTNNNAGASIKKTPRSRGRRVSNIPSNGTRMFICKDEGCGKVFKRSEHLKRHIRSIHTLEKPFECPYQSCNKRFSRSDNLNQHIRIHRHTNGGPTKLDKQHQKQQANASSPPTNRQSSENQHFASYVQDFI</sequence>
<keyword evidence="7" id="KW-0804">Transcription</keyword>
<evidence type="ECO:0000256" key="6">
    <source>
        <dbReference type="ARBA" id="ARBA00023015"/>
    </source>
</evidence>
<proteinExistence type="predicted"/>
<accession>A0A168PEF1</accession>
<dbReference type="OMA" id="HYTHRDI"/>
<organism evidence="12">
    <name type="scientific">Absidia glauca</name>
    <name type="common">Pin mould</name>
    <dbReference type="NCBI Taxonomy" id="4829"/>
    <lineage>
        <taxon>Eukaryota</taxon>
        <taxon>Fungi</taxon>
        <taxon>Fungi incertae sedis</taxon>
        <taxon>Mucoromycota</taxon>
        <taxon>Mucoromycotina</taxon>
        <taxon>Mucoromycetes</taxon>
        <taxon>Mucorales</taxon>
        <taxon>Cunninghamellaceae</taxon>
        <taxon>Absidia</taxon>
    </lineage>
</organism>
<name>A0A168PEF1_ABSGL</name>
<dbReference type="PROSITE" id="PS00028">
    <property type="entry name" value="ZINC_FINGER_C2H2_1"/>
    <property type="match status" value="2"/>
</dbReference>
<feature type="compositionally biased region" description="Polar residues" evidence="10">
    <location>
        <begin position="302"/>
        <end position="313"/>
    </location>
</feature>
<evidence type="ECO:0000313" key="13">
    <source>
        <dbReference type="Proteomes" id="UP000078561"/>
    </source>
</evidence>
<dbReference type="InterPro" id="IPR013087">
    <property type="entry name" value="Znf_C2H2_type"/>
</dbReference>
<evidence type="ECO:0000256" key="8">
    <source>
        <dbReference type="ARBA" id="ARBA00023242"/>
    </source>
</evidence>
<feature type="domain" description="C2H2-type" evidence="11">
    <location>
        <begin position="401"/>
        <end position="431"/>
    </location>
</feature>
<dbReference type="SMART" id="SM00355">
    <property type="entry name" value="ZnF_C2H2"/>
    <property type="match status" value="2"/>
</dbReference>
<dbReference type="Proteomes" id="UP000078561">
    <property type="component" value="Unassembled WGS sequence"/>
</dbReference>
<evidence type="ECO:0000256" key="1">
    <source>
        <dbReference type="ARBA" id="ARBA00004123"/>
    </source>
</evidence>
<evidence type="ECO:0000256" key="4">
    <source>
        <dbReference type="ARBA" id="ARBA00022771"/>
    </source>
</evidence>
<evidence type="ECO:0000313" key="12">
    <source>
        <dbReference type="EMBL" id="SAM02242.1"/>
    </source>
</evidence>
<dbReference type="GO" id="GO:0008270">
    <property type="term" value="F:zinc ion binding"/>
    <property type="evidence" value="ECO:0007669"/>
    <property type="project" value="UniProtKB-KW"/>
</dbReference>
<gene>
    <name evidence="12" type="primary">ABSGL_08013.1 scaffold 9429</name>
</gene>
<evidence type="ECO:0000256" key="2">
    <source>
        <dbReference type="ARBA" id="ARBA00022723"/>
    </source>
</evidence>
<dbReference type="PANTHER" id="PTHR47428:SF2">
    <property type="entry name" value="ZINC FINGER PROTEIN RSV1"/>
    <property type="match status" value="1"/>
</dbReference>
<dbReference type="InterPro" id="IPR051007">
    <property type="entry name" value="creA/MIG_C2H2-ZnF"/>
</dbReference>
<feature type="compositionally biased region" description="Polar residues" evidence="10">
    <location>
        <begin position="472"/>
        <end position="492"/>
    </location>
</feature>
<dbReference type="AlphaFoldDB" id="A0A168PEF1"/>
<keyword evidence="5" id="KW-0862">Zinc</keyword>
<keyword evidence="6" id="KW-0805">Transcription regulation</keyword>